<reference evidence="1 2" key="1">
    <citation type="submission" date="2018-09" db="EMBL/GenBank/DDBJ databases">
        <title>Micromonospora sp. nov. MS1-9, isolated from a root of Musa sp.</title>
        <authorList>
            <person name="Kuncharoen N."/>
            <person name="Kudo T."/>
            <person name="Ohkuma M."/>
            <person name="Yuki M."/>
            <person name="Tanasupawat S."/>
        </authorList>
    </citation>
    <scope>NUCLEOTIDE SEQUENCE [LARGE SCALE GENOMIC DNA]</scope>
    <source>
        <strain evidence="1 2">MS1-9</strain>
    </source>
</reference>
<dbReference type="RefSeq" id="WP_120688461.1">
    <property type="nucleotide sequence ID" value="NZ_RAZT01000003.1"/>
</dbReference>
<name>A0A3A9YIZ2_9ACTN</name>
<proteinExistence type="predicted"/>
<gene>
    <name evidence="1" type="ORF">D7044_08650</name>
</gene>
<accession>A0A3A9YIZ2</accession>
<protein>
    <submittedName>
        <fullName evidence="1">Uncharacterized protein</fullName>
    </submittedName>
</protein>
<dbReference type="AlphaFoldDB" id="A0A3A9YIZ2"/>
<organism evidence="1 2">
    <name type="scientific">Micromonospora musae</name>
    <dbReference type="NCBI Taxonomy" id="1894970"/>
    <lineage>
        <taxon>Bacteria</taxon>
        <taxon>Bacillati</taxon>
        <taxon>Actinomycetota</taxon>
        <taxon>Actinomycetes</taxon>
        <taxon>Micromonosporales</taxon>
        <taxon>Micromonosporaceae</taxon>
        <taxon>Micromonospora</taxon>
    </lineage>
</organism>
<dbReference type="Proteomes" id="UP000275865">
    <property type="component" value="Unassembled WGS sequence"/>
</dbReference>
<sequence>MEDDRRVAQELAERFRRALREALLEDPERYGLREAALAGGARLISILDELRQPDPTALRHLADQTSVDPTDEFVRRFVDDVSGDGRLIVDAAVRRATRHVAECLTTTGGPLADPTHPQRVSGEVFCALYQLFFGELVGEFVHILIAENIKLTLPALMLLDPTDIVAGFVADQVVKVLPDPCAAAATRSHEPPRLADVARDLLGPVSKCV</sequence>
<comment type="caution">
    <text evidence="1">The sequence shown here is derived from an EMBL/GenBank/DDBJ whole genome shotgun (WGS) entry which is preliminary data.</text>
</comment>
<dbReference type="EMBL" id="RAZT01000003">
    <property type="protein sequence ID" value="RKN34854.1"/>
    <property type="molecule type" value="Genomic_DNA"/>
</dbReference>
<evidence type="ECO:0000313" key="1">
    <source>
        <dbReference type="EMBL" id="RKN34854.1"/>
    </source>
</evidence>
<evidence type="ECO:0000313" key="2">
    <source>
        <dbReference type="Proteomes" id="UP000275865"/>
    </source>
</evidence>